<dbReference type="GO" id="GO:0004067">
    <property type="term" value="F:asparaginase activity"/>
    <property type="evidence" value="ECO:0007669"/>
    <property type="project" value="UniProtKB-UniRule"/>
</dbReference>
<dbReference type="InterPro" id="IPR027474">
    <property type="entry name" value="L-asparaginase_N"/>
</dbReference>
<keyword evidence="9" id="KW-1185">Reference proteome</keyword>
<dbReference type="Proteomes" id="UP000008467">
    <property type="component" value="Chromosome"/>
</dbReference>
<dbReference type="GO" id="GO:0006528">
    <property type="term" value="P:asparagine metabolic process"/>
    <property type="evidence" value="ECO:0007669"/>
    <property type="project" value="InterPro"/>
</dbReference>
<dbReference type="InterPro" id="IPR037152">
    <property type="entry name" value="L-asparaginase_N_sf"/>
</dbReference>
<organism evidence="8 9">
    <name type="scientific">Cellulosilyticum lentocellum (strain ATCC 49066 / DSM 5427 / NCIMB 11756 / RHM5)</name>
    <name type="common">Clostridium lentocellum</name>
    <dbReference type="NCBI Taxonomy" id="642492"/>
    <lineage>
        <taxon>Bacteria</taxon>
        <taxon>Bacillati</taxon>
        <taxon>Bacillota</taxon>
        <taxon>Clostridia</taxon>
        <taxon>Lachnospirales</taxon>
        <taxon>Cellulosilyticaceae</taxon>
        <taxon>Cellulosilyticum</taxon>
    </lineage>
</organism>
<dbReference type="STRING" id="642492.Clole_2480"/>
<keyword evidence="3 8" id="KW-0378">Hydrolase</keyword>
<feature type="domain" description="Asparaginase/glutaminase C-terminal" evidence="7">
    <location>
        <begin position="208"/>
        <end position="323"/>
    </location>
</feature>
<dbReference type="InterPro" id="IPR004550">
    <property type="entry name" value="AsnASE_II"/>
</dbReference>
<dbReference type="AlphaFoldDB" id="F2JGU4"/>
<name>F2JGU4_CELLD</name>
<dbReference type="EMBL" id="CP002582">
    <property type="protein sequence ID" value="ADZ84186.1"/>
    <property type="molecule type" value="Genomic_DNA"/>
</dbReference>
<evidence type="ECO:0000256" key="2">
    <source>
        <dbReference type="ARBA" id="ARBA00012920"/>
    </source>
</evidence>
<dbReference type="PROSITE" id="PS51732">
    <property type="entry name" value="ASN_GLN_ASE_3"/>
    <property type="match status" value="1"/>
</dbReference>
<dbReference type="Gene3D" id="3.40.50.1170">
    <property type="entry name" value="L-asparaginase, N-terminal domain"/>
    <property type="match status" value="1"/>
</dbReference>
<dbReference type="PRINTS" id="PR00139">
    <property type="entry name" value="ASNGLNASE"/>
</dbReference>
<evidence type="ECO:0000259" key="7">
    <source>
        <dbReference type="Pfam" id="PF17763"/>
    </source>
</evidence>
<feature type="active site" evidence="5">
    <location>
        <position position="14"/>
    </location>
</feature>
<dbReference type="InterPro" id="IPR006034">
    <property type="entry name" value="Asparaginase/glutaminase-like"/>
</dbReference>
<dbReference type="FunFam" id="3.40.50.1170:FF:000001">
    <property type="entry name" value="L-asparaginase 2"/>
    <property type="match status" value="1"/>
</dbReference>
<evidence type="ECO:0000256" key="1">
    <source>
        <dbReference type="ARBA" id="ARBA00010518"/>
    </source>
</evidence>
<dbReference type="InterPro" id="IPR020827">
    <property type="entry name" value="Asparaginase/glutaminase_AS1"/>
</dbReference>
<dbReference type="Gene3D" id="3.40.50.40">
    <property type="match status" value="1"/>
</dbReference>
<accession>F2JGU4</accession>
<dbReference type="CDD" id="cd08964">
    <property type="entry name" value="L-asparaginase_II"/>
    <property type="match status" value="1"/>
</dbReference>
<dbReference type="InterPro" id="IPR040919">
    <property type="entry name" value="Asparaginase_C"/>
</dbReference>
<dbReference type="InterPro" id="IPR036152">
    <property type="entry name" value="Asp/glu_Ase-like_sf"/>
</dbReference>
<sequence>MNKPKVCIFFTGGTISMTVDEEIGAAIPTLSGEQILSMVSNIDKLADIEVVNFSEIPGPHMTFDKLLELKKLITAKLDEEDISGVIVTHGTDSLEETAYFLDLTIHHEKPIVVVGAMRNSSELGYDGSSNLAAAVCTAVSEKARHLGVLVVLNNEVNSAAEVTKTNTLSLNTFQSPYGPLGIIDTNDLILYRDLAFRQHIDTDSVERRVDLIKTVLDMDDRLVRSAVDLGAVGIVIEAMGRGNVPLKVLEGIRYAISKGVIVVIVSRCQSGRVLESYGYEGGGKELSDMGVIMGSDMRGQKARLKLMLALTKTQDVTLIRELFKEKNYILS</sequence>
<dbReference type="PROSITE" id="PS00144">
    <property type="entry name" value="ASN_GLN_ASE_1"/>
    <property type="match status" value="1"/>
</dbReference>
<dbReference type="SMART" id="SM00870">
    <property type="entry name" value="Asparaginase"/>
    <property type="match status" value="1"/>
</dbReference>
<dbReference type="HOGENOM" id="CLU_019134_1_0_9"/>
<comment type="similarity">
    <text evidence="1">Belongs to the asparaginase 1 family.</text>
</comment>
<dbReference type="PANTHER" id="PTHR11707">
    <property type="entry name" value="L-ASPARAGINASE"/>
    <property type="match status" value="1"/>
</dbReference>
<dbReference type="SUPFAM" id="SSF53774">
    <property type="entry name" value="Glutaminase/Asparaginase"/>
    <property type="match status" value="1"/>
</dbReference>
<feature type="active site" description="O-isoaspartyl threonine intermediate" evidence="4">
    <location>
        <position position="14"/>
    </location>
</feature>
<dbReference type="PIRSF" id="PIRSF001220">
    <property type="entry name" value="L-ASNase_gatD"/>
    <property type="match status" value="1"/>
</dbReference>
<dbReference type="PIRSF" id="PIRSF500176">
    <property type="entry name" value="L_ASNase"/>
    <property type="match status" value="1"/>
</dbReference>
<dbReference type="Pfam" id="PF17763">
    <property type="entry name" value="Asparaginase_C"/>
    <property type="match status" value="1"/>
</dbReference>
<reference evidence="8 9" key="1">
    <citation type="journal article" date="2011" name="J. Bacteriol.">
        <title>Complete genome sequence of the cellulose-degrading bacterium Cellulosilyticum lentocellum.</title>
        <authorList>
            <consortium name="US DOE Joint Genome Institute"/>
            <person name="Miller D.A."/>
            <person name="Suen G."/>
            <person name="Bruce D."/>
            <person name="Copeland A."/>
            <person name="Cheng J.F."/>
            <person name="Detter C."/>
            <person name="Goodwin L.A."/>
            <person name="Han C.S."/>
            <person name="Hauser L.J."/>
            <person name="Land M.L."/>
            <person name="Lapidus A."/>
            <person name="Lucas S."/>
            <person name="Meincke L."/>
            <person name="Pitluck S."/>
            <person name="Tapia R."/>
            <person name="Teshima H."/>
            <person name="Woyke T."/>
            <person name="Fox B.G."/>
            <person name="Angert E.R."/>
            <person name="Currie C.R."/>
        </authorList>
    </citation>
    <scope>NUCLEOTIDE SEQUENCE [LARGE SCALE GENOMIC DNA]</scope>
    <source>
        <strain evidence="9">ATCC 49066 / DSM 5427 / NCIMB 11756 / RHM5</strain>
    </source>
</reference>
<evidence type="ECO:0000256" key="5">
    <source>
        <dbReference type="PROSITE-ProRule" id="PRU10099"/>
    </source>
</evidence>
<feature type="domain" description="L-asparaginase N-terminal" evidence="6">
    <location>
        <begin position="5"/>
        <end position="193"/>
    </location>
</feature>
<dbReference type="PANTHER" id="PTHR11707:SF28">
    <property type="entry name" value="60 KDA LYSOPHOSPHOLIPASE"/>
    <property type="match status" value="1"/>
</dbReference>
<evidence type="ECO:0000313" key="8">
    <source>
        <dbReference type="EMBL" id="ADZ84186.1"/>
    </source>
</evidence>
<dbReference type="Pfam" id="PF00710">
    <property type="entry name" value="Asparaginase"/>
    <property type="match status" value="1"/>
</dbReference>
<evidence type="ECO:0000313" key="9">
    <source>
        <dbReference type="Proteomes" id="UP000008467"/>
    </source>
</evidence>
<dbReference type="EC" id="3.5.1.1" evidence="2"/>
<protein>
    <recommendedName>
        <fullName evidence="2">asparaginase</fullName>
        <ecNumber evidence="2">3.5.1.1</ecNumber>
    </recommendedName>
</protein>
<gene>
    <name evidence="8" type="ordered locus">Clole_2480</name>
</gene>
<proteinExistence type="inferred from homology"/>
<evidence type="ECO:0000256" key="4">
    <source>
        <dbReference type="PIRSR" id="PIRSR001220-1"/>
    </source>
</evidence>
<evidence type="ECO:0000256" key="3">
    <source>
        <dbReference type="ARBA" id="ARBA00022801"/>
    </source>
</evidence>
<evidence type="ECO:0000259" key="6">
    <source>
        <dbReference type="Pfam" id="PF00710"/>
    </source>
</evidence>
<dbReference type="KEGG" id="cle:Clole_2480"/>
<dbReference type="eggNOG" id="COG0252">
    <property type="taxonomic scope" value="Bacteria"/>
</dbReference>
<dbReference type="RefSeq" id="WP_013657479.1">
    <property type="nucleotide sequence ID" value="NC_015275.1"/>
</dbReference>
<dbReference type="InterPro" id="IPR027473">
    <property type="entry name" value="L-asparaginase_C"/>
</dbReference>